<protein>
    <submittedName>
        <fullName evidence="1">Uncharacterized protein</fullName>
    </submittedName>
</protein>
<accession>A0ABW0DSI7</accession>
<proteinExistence type="predicted"/>
<reference evidence="2" key="1">
    <citation type="journal article" date="2019" name="Int. J. Syst. Evol. Microbiol.">
        <title>The Global Catalogue of Microorganisms (GCM) 10K type strain sequencing project: providing services to taxonomists for standard genome sequencing and annotation.</title>
        <authorList>
            <consortium name="The Broad Institute Genomics Platform"/>
            <consortium name="The Broad Institute Genome Sequencing Center for Infectious Disease"/>
            <person name="Wu L."/>
            <person name="Ma J."/>
        </authorList>
    </citation>
    <scope>NUCLEOTIDE SEQUENCE [LARGE SCALE GENOMIC DNA]</scope>
    <source>
        <strain evidence="2">CGMCC 4.7131</strain>
    </source>
</reference>
<evidence type="ECO:0000313" key="1">
    <source>
        <dbReference type="EMBL" id="MFC5241030.1"/>
    </source>
</evidence>
<sequence>MLAERGVDVPEDARERITGCDDPQILSRWLRRAVTVLKAEEVFERR</sequence>
<comment type="caution">
    <text evidence="1">The sequence shown here is derived from an EMBL/GenBank/DDBJ whole genome shotgun (WGS) entry which is preliminary data.</text>
</comment>
<organism evidence="1 2">
    <name type="scientific">Streptomyces atrovirens</name>
    <dbReference type="NCBI Taxonomy" id="285556"/>
    <lineage>
        <taxon>Bacteria</taxon>
        <taxon>Bacillati</taxon>
        <taxon>Actinomycetota</taxon>
        <taxon>Actinomycetes</taxon>
        <taxon>Kitasatosporales</taxon>
        <taxon>Streptomycetaceae</taxon>
        <taxon>Streptomyces</taxon>
    </lineage>
</organism>
<keyword evidence="2" id="KW-1185">Reference proteome</keyword>
<gene>
    <name evidence="1" type="ORF">ACFPWV_14080</name>
</gene>
<dbReference type="EMBL" id="JBHSKN010000011">
    <property type="protein sequence ID" value="MFC5241030.1"/>
    <property type="molecule type" value="Genomic_DNA"/>
</dbReference>
<evidence type="ECO:0000313" key="2">
    <source>
        <dbReference type="Proteomes" id="UP001596035"/>
    </source>
</evidence>
<dbReference type="RefSeq" id="WP_344565169.1">
    <property type="nucleotide sequence ID" value="NZ_BAAATG010000036.1"/>
</dbReference>
<dbReference type="Proteomes" id="UP001596035">
    <property type="component" value="Unassembled WGS sequence"/>
</dbReference>
<name>A0ABW0DSI7_9ACTN</name>